<name>A0A841DGW1_PLAVE</name>
<feature type="non-terminal residue" evidence="1">
    <location>
        <position position="1"/>
    </location>
</feature>
<keyword evidence="2" id="KW-1185">Reference proteome</keyword>
<proteinExistence type="predicted"/>
<evidence type="ECO:0000313" key="2">
    <source>
        <dbReference type="Proteomes" id="UP000562352"/>
    </source>
</evidence>
<dbReference type="Proteomes" id="UP000562352">
    <property type="component" value="Unassembled WGS sequence"/>
</dbReference>
<dbReference type="EMBL" id="JACHJJ010000044">
    <property type="protein sequence ID" value="MBB5967953.1"/>
    <property type="molecule type" value="Genomic_DNA"/>
</dbReference>
<dbReference type="AlphaFoldDB" id="A0A841DGW1"/>
<gene>
    <name evidence="1" type="ORF">FHS22_007271</name>
</gene>
<evidence type="ECO:0000313" key="1">
    <source>
        <dbReference type="EMBL" id="MBB5967953.1"/>
    </source>
</evidence>
<organism evidence="1 2">
    <name type="scientific">Planomonospora venezuelensis</name>
    <dbReference type="NCBI Taxonomy" id="1999"/>
    <lineage>
        <taxon>Bacteria</taxon>
        <taxon>Bacillati</taxon>
        <taxon>Actinomycetota</taxon>
        <taxon>Actinomycetes</taxon>
        <taxon>Streptosporangiales</taxon>
        <taxon>Streptosporangiaceae</taxon>
        <taxon>Planomonospora</taxon>
    </lineage>
</organism>
<protein>
    <submittedName>
        <fullName evidence="1">Uncharacterized protein</fullName>
    </submittedName>
</protein>
<sequence>AIGVLFAITLPVVTRGAALTQAGLSRAMLTGLAELHDRGDDLGRTGGSPLAFADRAREHRAAFTA</sequence>
<accession>A0A841DGW1</accession>
<comment type="caution">
    <text evidence="1">The sequence shown here is derived from an EMBL/GenBank/DDBJ whole genome shotgun (WGS) entry which is preliminary data.</text>
</comment>
<reference evidence="1 2" key="1">
    <citation type="submission" date="2020-08" db="EMBL/GenBank/DDBJ databases">
        <title>Genomic Encyclopedia of Type Strains, Phase III (KMG-III): the genomes of soil and plant-associated and newly described type strains.</title>
        <authorList>
            <person name="Whitman W."/>
        </authorList>
    </citation>
    <scope>NUCLEOTIDE SEQUENCE [LARGE SCALE GENOMIC DNA]</scope>
    <source>
        <strain evidence="1 2">CECT 3303</strain>
    </source>
</reference>